<keyword evidence="5" id="KW-1133">Transmembrane helix</keyword>
<reference evidence="10 11" key="1">
    <citation type="submission" date="2019-07" db="EMBL/GenBank/DDBJ databases">
        <title>Whole genome shotgun sequence of Staphylococcus piscifermentans NBRC 109625.</title>
        <authorList>
            <person name="Hosoyama A."/>
            <person name="Uohara A."/>
            <person name="Ohji S."/>
            <person name="Ichikawa N."/>
        </authorList>
    </citation>
    <scope>NUCLEOTIDE SEQUENCE [LARGE SCALE GENOMIC DNA]</scope>
    <source>
        <strain evidence="10 11">NBRC 109625</strain>
    </source>
</reference>
<dbReference type="SUPFAM" id="SSF160240">
    <property type="entry name" value="Cation efflux protein cytoplasmic domain-like"/>
    <property type="match status" value="1"/>
</dbReference>
<evidence type="ECO:0000256" key="1">
    <source>
        <dbReference type="ARBA" id="ARBA00004141"/>
    </source>
</evidence>
<keyword evidence="6" id="KW-0406">Ion transport</keyword>
<protein>
    <submittedName>
        <fullName evidence="10">Cation transporter</fullName>
    </submittedName>
</protein>
<evidence type="ECO:0000256" key="6">
    <source>
        <dbReference type="ARBA" id="ARBA00023065"/>
    </source>
</evidence>
<name>A0A239TMG9_9STAP</name>
<dbReference type="InterPro" id="IPR002524">
    <property type="entry name" value="Cation_efflux"/>
</dbReference>
<evidence type="ECO:0000256" key="4">
    <source>
        <dbReference type="ARBA" id="ARBA00022692"/>
    </source>
</evidence>
<proteinExistence type="inferred from homology"/>
<evidence type="ECO:0000313" key="10">
    <source>
        <dbReference type="EMBL" id="GEP84837.1"/>
    </source>
</evidence>
<dbReference type="RefSeq" id="WP_095103461.1">
    <property type="nucleotide sequence ID" value="NZ_BKAR01000015.1"/>
</dbReference>
<sequence length="318" mass="36125">MVRNYSRNYYFHHVEHRKVQQSSKRTLWASLIITLIFTIVEFVGGLVSNSLALLSDSFHMLSDVLALSLSMIAIYFASKAPTDRFTYGYLRLEVIAAFLNGLALVVISLWILYEAVMRIIYPKPIEDGIMLVVAIIGLIVNIILTWLLYNSLKSEDNINIQSALWHFFGDLLNSVGVIVAVVLIKLTGIQIIDPILSIVISAILLNGGYKILKNAWLILMASVPEGLDVDQIIGDMKKAERVIDVHEFHLWSVTSDQYSLSAHVVLDSTSSQDAYQIINQLERLLKTKYGLHHTTLQIEHLDLNHLDENYFEQFEHEQ</sequence>
<dbReference type="InterPro" id="IPR027469">
    <property type="entry name" value="Cation_efflux_TMD_sf"/>
</dbReference>
<comment type="subcellular location">
    <subcellularLocation>
        <location evidence="1">Membrane</location>
        <topology evidence="1">Multi-pass membrane protein</topology>
    </subcellularLocation>
</comment>
<evidence type="ECO:0000259" key="8">
    <source>
        <dbReference type="Pfam" id="PF01545"/>
    </source>
</evidence>
<dbReference type="GO" id="GO:0005886">
    <property type="term" value="C:plasma membrane"/>
    <property type="evidence" value="ECO:0007669"/>
    <property type="project" value="TreeGrafter"/>
</dbReference>
<keyword evidence="7" id="KW-0472">Membrane</keyword>
<evidence type="ECO:0000256" key="5">
    <source>
        <dbReference type="ARBA" id="ARBA00022989"/>
    </source>
</evidence>
<dbReference type="InterPro" id="IPR036837">
    <property type="entry name" value="Cation_efflux_CTD_sf"/>
</dbReference>
<comment type="similarity">
    <text evidence="2">Belongs to the cation diffusion facilitator (CDF) transporter (TC 2.A.4) family. SLC30A subfamily.</text>
</comment>
<dbReference type="PANTHER" id="PTHR11562">
    <property type="entry name" value="CATION EFFLUX PROTEIN/ ZINC TRANSPORTER"/>
    <property type="match status" value="1"/>
</dbReference>
<evidence type="ECO:0000259" key="9">
    <source>
        <dbReference type="Pfam" id="PF16916"/>
    </source>
</evidence>
<evidence type="ECO:0000256" key="7">
    <source>
        <dbReference type="ARBA" id="ARBA00023136"/>
    </source>
</evidence>
<dbReference type="Pfam" id="PF16916">
    <property type="entry name" value="ZT_dimer"/>
    <property type="match status" value="1"/>
</dbReference>
<keyword evidence="3" id="KW-0813">Transport</keyword>
<dbReference type="Proteomes" id="UP000321736">
    <property type="component" value="Unassembled WGS sequence"/>
</dbReference>
<evidence type="ECO:0000256" key="3">
    <source>
        <dbReference type="ARBA" id="ARBA00022448"/>
    </source>
</evidence>
<dbReference type="AlphaFoldDB" id="A0A239TMG9"/>
<dbReference type="NCBIfam" id="TIGR01297">
    <property type="entry name" value="CDF"/>
    <property type="match status" value="1"/>
</dbReference>
<evidence type="ECO:0000313" key="11">
    <source>
        <dbReference type="Proteomes" id="UP000321736"/>
    </source>
</evidence>
<dbReference type="InterPro" id="IPR027470">
    <property type="entry name" value="Cation_efflux_CTD"/>
</dbReference>
<keyword evidence="11" id="KW-1185">Reference proteome</keyword>
<dbReference type="Gene3D" id="1.20.1510.10">
    <property type="entry name" value="Cation efflux protein transmembrane domain"/>
    <property type="match status" value="1"/>
</dbReference>
<gene>
    <name evidence="10" type="ORF">SPI02_14220</name>
</gene>
<dbReference type="GO" id="GO:0005385">
    <property type="term" value="F:zinc ion transmembrane transporter activity"/>
    <property type="evidence" value="ECO:0007669"/>
    <property type="project" value="TreeGrafter"/>
</dbReference>
<dbReference type="SUPFAM" id="SSF161111">
    <property type="entry name" value="Cation efflux protein transmembrane domain-like"/>
    <property type="match status" value="1"/>
</dbReference>
<dbReference type="EMBL" id="BKAR01000015">
    <property type="protein sequence ID" value="GEP84837.1"/>
    <property type="molecule type" value="Genomic_DNA"/>
</dbReference>
<evidence type="ECO:0000256" key="2">
    <source>
        <dbReference type="ARBA" id="ARBA00008873"/>
    </source>
</evidence>
<dbReference type="InterPro" id="IPR050681">
    <property type="entry name" value="CDF/SLC30A"/>
</dbReference>
<dbReference type="InterPro" id="IPR058533">
    <property type="entry name" value="Cation_efflux_TM"/>
</dbReference>
<comment type="caution">
    <text evidence="10">The sequence shown here is derived from an EMBL/GenBank/DDBJ whole genome shotgun (WGS) entry which is preliminary data.</text>
</comment>
<feature type="domain" description="Cation efflux protein cytoplasmic" evidence="9">
    <location>
        <begin position="224"/>
        <end position="300"/>
    </location>
</feature>
<keyword evidence="4" id="KW-0812">Transmembrane</keyword>
<accession>A0A239TMG9</accession>
<dbReference type="Pfam" id="PF01545">
    <property type="entry name" value="Cation_efflux"/>
    <property type="match status" value="1"/>
</dbReference>
<organism evidence="10 11">
    <name type="scientific">Staphylococcus piscifermentans</name>
    <dbReference type="NCBI Taxonomy" id="70258"/>
    <lineage>
        <taxon>Bacteria</taxon>
        <taxon>Bacillati</taxon>
        <taxon>Bacillota</taxon>
        <taxon>Bacilli</taxon>
        <taxon>Bacillales</taxon>
        <taxon>Staphylococcaceae</taxon>
        <taxon>Staphylococcus</taxon>
    </lineage>
</organism>
<dbReference type="OrthoDB" id="9809646at2"/>
<feature type="domain" description="Cation efflux protein transmembrane" evidence="8">
    <location>
        <begin position="27"/>
        <end position="220"/>
    </location>
</feature>
<dbReference type="PANTHER" id="PTHR11562:SF17">
    <property type="entry name" value="RE54080P-RELATED"/>
    <property type="match status" value="1"/>
</dbReference>